<dbReference type="Pfam" id="PF07282">
    <property type="entry name" value="Cas12f1-like_TNB"/>
    <property type="match status" value="1"/>
</dbReference>
<dbReference type="NCBIfam" id="TIGR01766">
    <property type="entry name" value="IS200/IS605 family accessory protein TnpB-like domain"/>
    <property type="match status" value="1"/>
</dbReference>
<feature type="domain" description="Probable transposase IS891/IS1136/IS1341" evidence="5">
    <location>
        <begin position="188"/>
        <end position="285"/>
    </location>
</feature>
<evidence type="ECO:0000256" key="3">
    <source>
        <dbReference type="ARBA" id="ARBA00023125"/>
    </source>
</evidence>
<evidence type="ECO:0000313" key="8">
    <source>
        <dbReference type="Proteomes" id="UP000183940"/>
    </source>
</evidence>
<dbReference type="GO" id="GO:0003677">
    <property type="term" value="F:DNA binding"/>
    <property type="evidence" value="ECO:0007669"/>
    <property type="project" value="UniProtKB-KW"/>
</dbReference>
<keyword evidence="8" id="KW-1185">Reference proteome</keyword>
<evidence type="ECO:0000256" key="1">
    <source>
        <dbReference type="ARBA" id="ARBA00008761"/>
    </source>
</evidence>
<dbReference type="GO" id="GO:0006310">
    <property type="term" value="P:DNA recombination"/>
    <property type="evidence" value="ECO:0007669"/>
    <property type="project" value="UniProtKB-KW"/>
</dbReference>
<accession>A0A1L9QT31</accession>
<proteinExistence type="inferred from homology"/>
<reference evidence="7" key="1">
    <citation type="submission" date="2016-10" db="EMBL/GenBank/DDBJ databases">
        <title>CRISPR-Cas defence system in Roseofilum reptotaenium: evidence of a bacteriophage-cyanobacterium arms race in the coral black band disease.</title>
        <authorList>
            <person name="Buerger P."/>
            <person name="Wood-Charlson E.M."/>
            <person name="Weynberg K.D."/>
            <person name="Willis B."/>
            <person name="Van Oppen M.J."/>
        </authorList>
    </citation>
    <scope>NUCLEOTIDE SEQUENCE [LARGE SCALE GENOMIC DNA]</scope>
    <source>
        <strain evidence="7">AO1-A</strain>
    </source>
</reference>
<dbReference type="Proteomes" id="UP000183940">
    <property type="component" value="Unassembled WGS sequence"/>
</dbReference>
<gene>
    <name evidence="7" type="ORF">BI308_09640</name>
</gene>
<dbReference type="Pfam" id="PF01385">
    <property type="entry name" value="OrfB_IS605"/>
    <property type="match status" value="1"/>
</dbReference>
<organism evidence="7 8">
    <name type="scientific">Roseofilum reptotaenium AO1-A</name>
    <dbReference type="NCBI Taxonomy" id="1925591"/>
    <lineage>
        <taxon>Bacteria</taxon>
        <taxon>Bacillati</taxon>
        <taxon>Cyanobacteriota</taxon>
        <taxon>Cyanophyceae</taxon>
        <taxon>Desertifilales</taxon>
        <taxon>Desertifilaceae</taxon>
        <taxon>Roseofilum</taxon>
    </lineage>
</organism>
<keyword evidence="3" id="KW-0238">DNA-binding</keyword>
<protein>
    <submittedName>
        <fullName evidence="7">Transposase</fullName>
    </submittedName>
</protein>
<dbReference type="InterPro" id="IPR001959">
    <property type="entry name" value="Transposase"/>
</dbReference>
<keyword evidence="4" id="KW-0233">DNA recombination</keyword>
<feature type="domain" description="Cas12f1-like TNB" evidence="6">
    <location>
        <begin position="312"/>
        <end position="387"/>
    </location>
</feature>
<name>A0A1L9QT31_9CYAN</name>
<dbReference type="GO" id="GO:0032196">
    <property type="term" value="P:transposition"/>
    <property type="evidence" value="ECO:0007669"/>
    <property type="project" value="UniProtKB-KW"/>
</dbReference>
<dbReference type="EMBL" id="MLAW01000013">
    <property type="protein sequence ID" value="OJJ25776.1"/>
    <property type="molecule type" value="Genomic_DNA"/>
</dbReference>
<evidence type="ECO:0000256" key="4">
    <source>
        <dbReference type="ARBA" id="ARBA00023172"/>
    </source>
</evidence>
<evidence type="ECO:0000259" key="6">
    <source>
        <dbReference type="Pfam" id="PF07282"/>
    </source>
</evidence>
<evidence type="ECO:0000259" key="5">
    <source>
        <dbReference type="Pfam" id="PF01385"/>
    </source>
</evidence>
<evidence type="ECO:0000313" key="7">
    <source>
        <dbReference type="EMBL" id="OJJ25776.1"/>
    </source>
</evidence>
<keyword evidence="2" id="KW-0815">Transposition</keyword>
<dbReference type="STRING" id="1925591.BI308_09640"/>
<sequence length="418" mass="47665">MKKHYGCQQNLIKNWEELPFLEYLCTTANKLINCGIYLARQWYFKCRYITGKYDLEKQLKPNTNYQLLHSQAAQQTPQGVAESFKSFKQLSKLYISGELSTRPHLPSYRKKGGLGTIAYPRQALKLKDNEVRVPLGNKVKAAFGVEAFFLPFPSNLDFNPIKEMRILPHNGCFYVQWVYPLKLNLSTPLNSKKALGIDHGIDNWLTCISNTGTGFIIDGKQVKSLNQWYNKQMATIKENKLQGFWSKRLALLAEKRNRQMRDAVNKAARLVINHCLEKGIGRIVFGWKKGQKDSINIGAKNNQKFVQIPTAKLKKRIEQMCQLYGIEFEQVEESYTSQASFLDNDFLPTFGEKPESWKPSGKRVKRGLYRTQLDELINADANGAANILRKVAATSGFALEGVSRGALTTPLRVRLWTA</sequence>
<dbReference type="NCBIfam" id="NF040570">
    <property type="entry name" value="guided_TnpB"/>
    <property type="match status" value="1"/>
</dbReference>
<evidence type="ECO:0000256" key="2">
    <source>
        <dbReference type="ARBA" id="ARBA00022578"/>
    </source>
</evidence>
<comment type="similarity">
    <text evidence="1">In the C-terminal section; belongs to the transposase 35 family.</text>
</comment>
<comment type="caution">
    <text evidence="7">The sequence shown here is derived from an EMBL/GenBank/DDBJ whole genome shotgun (WGS) entry which is preliminary data.</text>
</comment>
<dbReference type="InterPro" id="IPR010095">
    <property type="entry name" value="Cas12f1-like_TNB"/>
</dbReference>
<dbReference type="AlphaFoldDB" id="A0A1L9QT31"/>